<dbReference type="RefSeq" id="WP_203168673.1">
    <property type="nucleotide sequence ID" value="NZ_JAEVLS010000004.1"/>
</dbReference>
<accession>A0ABS1X007</accession>
<evidence type="ECO:0000256" key="1">
    <source>
        <dbReference type="SAM" id="SignalP"/>
    </source>
</evidence>
<comment type="caution">
    <text evidence="3">The sequence shown here is derived from an EMBL/GenBank/DDBJ whole genome shotgun (WGS) entry which is preliminary data.</text>
</comment>
<reference evidence="3 4" key="1">
    <citation type="journal article" date="2021" name="Int. J. Syst. Evol. Microbiol.">
        <title>Steroidobacter gossypii sp. nov., isolated from soil of cotton cropping field.</title>
        <authorList>
            <person name="Huang R."/>
            <person name="Yang S."/>
            <person name="Zhen C."/>
            <person name="Liu W."/>
        </authorList>
    </citation>
    <scope>NUCLEOTIDE SEQUENCE [LARGE SCALE GENOMIC DNA]</scope>
    <source>
        <strain evidence="3 4">S1-65</strain>
    </source>
</reference>
<dbReference type="Pfam" id="PF00144">
    <property type="entry name" value="Beta-lactamase"/>
    <property type="match status" value="1"/>
</dbReference>
<organism evidence="3 4">
    <name type="scientific">Steroidobacter gossypii</name>
    <dbReference type="NCBI Taxonomy" id="2805490"/>
    <lineage>
        <taxon>Bacteria</taxon>
        <taxon>Pseudomonadati</taxon>
        <taxon>Pseudomonadota</taxon>
        <taxon>Gammaproteobacteria</taxon>
        <taxon>Steroidobacterales</taxon>
        <taxon>Steroidobacteraceae</taxon>
        <taxon>Steroidobacter</taxon>
    </lineage>
</organism>
<dbReference type="InterPro" id="IPR012338">
    <property type="entry name" value="Beta-lactam/transpept-like"/>
</dbReference>
<proteinExistence type="predicted"/>
<feature type="signal peptide" evidence="1">
    <location>
        <begin position="1"/>
        <end position="24"/>
    </location>
</feature>
<feature type="chain" id="PRO_5047211180" evidence="1">
    <location>
        <begin position="25"/>
        <end position="373"/>
    </location>
</feature>
<evidence type="ECO:0000313" key="4">
    <source>
        <dbReference type="Proteomes" id="UP000661077"/>
    </source>
</evidence>
<feature type="domain" description="Beta-lactamase-related" evidence="2">
    <location>
        <begin position="37"/>
        <end position="351"/>
    </location>
</feature>
<dbReference type="Gene3D" id="3.40.710.10">
    <property type="entry name" value="DD-peptidase/beta-lactamase superfamily"/>
    <property type="match status" value="1"/>
</dbReference>
<sequence>MSQRHLICSQLLVVAMAVSLTAVAACRPVADPVSMALERELKAQSRPMAIFVVSVEGSAAAATGLADAETGRAMTVDTPVRVASVTKTLVAATLLRLWEQHRIDLDAPIDSLLSPKLENLLRNDGFDTRRITIRHLLGHSAGLDSYSSDDRFREAVLAEPRRIWTPEDQVRLTMEYADPLGAPGKAFHYSDTGYVLLGDIIVRLTGLDLATAVRRELRLMKLPLNATWWESLEVAPPSAGPRARQYVDEVELTNVHPSIDLYGSGGLVMSARDVAIFFSALFSGRIYDRPETLQEMLRPGQHEGAERYRLGIFAKRIGDQDLYCHGGVWGIMACYSPSTRTAVAGVTTHRDAYDPLIDIVQATAIRSQPKRDR</sequence>
<dbReference type="SUPFAM" id="SSF56601">
    <property type="entry name" value="beta-lactamase/transpeptidase-like"/>
    <property type="match status" value="1"/>
</dbReference>
<dbReference type="PANTHER" id="PTHR46825">
    <property type="entry name" value="D-ALANYL-D-ALANINE-CARBOXYPEPTIDASE/ENDOPEPTIDASE AMPH"/>
    <property type="match status" value="1"/>
</dbReference>
<protein>
    <submittedName>
        <fullName evidence="3">Beta-lactamase family protein</fullName>
    </submittedName>
</protein>
<dbReference type="InterPro" id="IPR001466">
    <property type="entry name" value="Beta-lactam-related"/>
</dbReference>
<dbReference type="InterPro" id="IPR050491">
    <property type="entry name" value="AmpC-like"/>
</dbReference>
<dbReference type="PROSITE" id="PS51257">
    <property type="entry name" value="PROKAR_LIPOPROTEIN"/>
    <property type="match status" value="1"/>
</dbReference>
<dbReference type="PANTHER" id="PTHR46825:SF7">
    <property type="entry name" value="D-ALANYL-D-ALANINE CARBOXYPEPTIDASE"/>
    <property type="match status" value="1"/>
</dbReference>
<gene>
    <name evidence="3" type="ORF">JM946_17625</name>
</gene>
<name>A0ABS1X007_9GAMM</name>
<keyword evidence="1" id="KW-0732">Signal</keyword>
<dbReference type="Proteomes" id="UP000661077">
    <property type="component" value="Unassembled WGS sequence"/>
</dbReference>
<evidence type="ECO:0000313" key="3">
    <source>
        <dbReference type="EMBL" id="MBM0106552.1"/>
    </source>
</evidence>
<dbReference type="EMBL" id="JAEVLS010000004">
    <property type="protein sequence ID" value="MBM0106552.1"/>
    <property type="molecule type" value="Genomic_DNA"/>
</dbReference>
<evidence type="ECO:0000259" key="2">
    <source>
        <dbReference type="Pfam" id="PF00144"/>
    </source>
</evidence>
<keyword evidence="4" id="KW-1185">Reference proteome</keyword>